<reference evidence="3 4" key="1">
    <citation type="submission" date="2011-06" db="EMBL/GenBank/DDBJ databases">
        <title>The Genome Sequence of Fusarium oxysporum FOSC 3-a.</title>
        <authorList>
            <consortium name="The Broad Institute Genome Sequencing Platform"/>
            <person name="Ma L.-J."/>
            <person name="Gale L.R."/>
            <person name="Schwartz D.C."/>
            <person name="Zhou S."/>
            <person name="Corby-Kistler H."/>
            <person name="Young S.K."/>
            <person name="Zeng Q."/>
            <person name="Gargeya S."/>
            <person name="Fitzgerald M."/>
            <person name="Haas B."/>
            <person name="Abouelleil A."/>
            <person name="Alvarado L."/>
            <person name="Arachchi H.M."/>
            <person name="Berlin A."/>
            <person name="Brown A."/>
            <person name="Chapman S.B."/>
            <person name="Chen Z."/>
            <person name="Dunbar C."/>
            <person name="Freedman E."/>
            <person name="Gearin G."/>
            <person name="Gellesch M."/>
            <person name="Goldberg J."/>
            <person name="Griggs A."/>
            <person name="Gujja S."/>
            <person name="Heiman D."/>
            <person name="Howarth C."/>
            <person name="Larson L."/>
            <person name="Lui A."/>
            <person name="MacDonald P.J.P."/>
            <person name="Mehta T."/>
            <person name="Montmayeur A."/>
            <person name="Murphy C."/>
            <person name="Neiman D."/>
            <person name="Pearson M."/>
            <person name="Priest M."/>
            <person name="Roberts A."/>
            <person name="Saif S."/>
            <person name="Shea T."/>
            <person name="Shenoy N."/>
            <person name="Sisk P."/>
            <person name="Stolte C."/>
            <person name="Sykes S."/>
            <person name="Wortman J."/>
            <person name="Nusbaum C."/>
            <person name="Birren B."/>
        </authorList>
    </citation>
    <scope>NUCLEOTIDE SEQUENCE [LARGE SCALE GENOMIC DNA]</scope>
    <source>
        <strain evidence="4">FOSC 3-a</strain>
    </source>
</reference>
<proteinExistence type="predicted"/>
<organism evidence="3 4">
    <name type="scientific">Fusarium oxysporum NRRL 32931</name>
    <dbReference type="NCBI Taxonomy" id="660029"/>
    <lineage>
        <taxon>Eukaryota</taxon>
        <taxon>Fungi</taxon>
        <taxon>Dikarya</taxon>
        <taxon>Ascomycota</taxon>
        <taxon>Pezizomycotina</taxon>
        <taxon>Sordariomycetes</taxon>
        <taxon>Hypocreomycetidae</taxon>
        <taxon>Hypocreales</taxon>
        <taxon>Nectriaceae</taxon>
        <taxon>Fusarium</taxon>
        <taxon>Fusarium oxysporum species complex</taxon>
    </lineage>
</organism>
<evidence type="ECO:0000259" key="1">
    <source>
        <dbReference type="Pfam" id="PF00501"/>
    </source>
</evidence>
<protein>
    <recommendedName>
        <fullName evidence="5">Phenylacetyl-CoA ligase</fullName>
    </recommendedName>
</protein>
<dbReference type="InterPro" id="IPR045851">
    <property type="entry name" value="AMP-bd_C_sf"/>
</dbReference>
<dbReference type="Pfam" id="PF00501">
    <property type="entry name" value="AMP-binding"/>
    <property type="match status" value="1"/>
</dbReference>
<dbReference type="InterPro" id="IPR042099">
    <property type="entry name" value="ANL_N_sf"/>
</dbReference>
<dbReference type="SUPFAM" id="SSF56801">
    <property type="entry name" value="Acetyl-CoA synthetase-like"/>
    <property type="match status" value="1"/>
</dbReference>
<evidence type="ECO:0000259" key="2">
    <source>
        <dbReference type="Pfam" id="PF13193"/>
    </source>
</evidence>
<dbReference type="OrthoDB" id="6509636at2759"/>
<evidence type="ECO:0000313" key="3">
    <source>
        <dbReference type="EMBL" id="EWY92077.1"/>
    </source>
</evidence>
<dbReference type="HOGENOM" id="CLU_000022_59_2_1"/>
<dbReference type="Proteomes" id="UP000030753">
    <property type="component" value="Unassembled WGS sequence"/>
</dbReference>
<dbReference type="PROSITE" id="PS00455">
    <property type="entry name" value="AMP_BINDING"/>
    <property type="match status" value="1"/>
</dbReference>
<evidence type="ECO:0000313" key="4">
    <source>
        <dbReference type="Proteomes" id="UP000030753"/>
    </source>
</evidence>
<dbReference type="PANTHER" id="PTHR24096">
    <property type="entry name" value="LONG-CHAIN-FATTY-ACID--COA LIGASE"/>
    <property type="match status" value="1"/>
</dbReference>
<accession>W9IBR9</accession>
<feature type="domain" description="AMP-dependent synthetase/ligase" evidence="1">
    <location>
        <begin position="47"/>
        <end position="416"/>
    </location>
</feature>
<dbReference type="InterPro" id="IPR020845">
    <property type="entry name" value="AMP-binding_CS"/>
</dbReference>
<dbReference type="CDD" id="cd05911">
    <property type="entry name" value="Firefly_Luc_like"/>
    <property type="match status" value="1"/>
</dbReference>
<dbReference type="InterPro" id="IPR025110">
    <property type="entry name" value="AMP-bd_C"/>
</dbReference>
<evidence type="ECO:0008006" key="5">
    <source>
        <dbReference type="Google" id="ProtNLM"/>
    </source>
</evidence>
<dbReference type="PANTHER" id="PTHR24096:SF422">
    <property type="entry name" value="BCDNA.GH02901"/>
    <property type="match status" value="1"/>
</dbReference>
<dbReference type="AlphaFoldDB" id="W9IBR9"/>
<feature type="domain" description="AMP-binding enzyme C-terminal" evidence="2">
    <location>
        <begin position="474"/>
        <end position="557"/>
    </location>
</feature>
<dbReference type="EMBL" id="JH717843">
    <property type="protein sequence ID" value="EWY92077.1"/>
    <property type="molecule type" value="Genomic_DNA"/>
</dbReference>
<name>W9IBR9_FUSOX</name>
<dbReference type="GO" id="GO:0016405">
    <property type="term" value="F:CoA-ligase activity"/>
    <property type="evidence" value="ECO:0007669"/>
    <property type="project" value="TreeGrafter"/>
</dbReference>
<dbReference type="Pfam" id="PF13193">
    <property type="entry name" value="AMP-binding_C"/>
    <property type="match status" value="1"/>
</dbReference>
<sequence>MVFTSPSLANPLSELLDSISVAEFISNEAYGRLPCTESRNPFTCGVTGKSYTTQQVFEREGYLARALSKELQFDPCDGSEWNRVVAIFSYNTIDYIPLTHAVHRLNGIVTPASAAYSAPELKQQLISSGAKALVTCEALLETALKAARGCDIPDNHIFLLPLANEKCKAPFKTIDDLVSQGRELAEVPPLNWARGQGGRQVAYLCYSSGTSGLPKAVMISHRNIIANVLQMSAHESVPRKEQGILTQAVLGALPFSHIYGLVPITHVGSFRGDEVIVLPRFDLRQSLSAVARFKIEQLYVVPPILVQMLGNRDECRKHNLSTVRFVYTGAAPLRQETVDSVLELYPNWHIGQGYGLTETATVVTSTNELDIYPGSVGTLVPEAKAKLIDDDGDEVTEYNTPGELYVQSPSVVLGYLGNEKATAETFVWLDEGRWIRTGDKVEVKLSPSGNEHFFIVDRIKELIKVNGHQVAPAELEAHLLTHPYVADCAVIHVPDDRTGELPKAFIVRVKNKSAEGIPDDEARKLIRMYVEEHKARHKWLRGGIEFVETIPKSPSGKILRRLLQAKGMPSKQAKL</sequence>
<dbReference type="InterPro" id="IPR000873">
    <property type="entry name" value="AMP-dep_synth/lig_dom"/>
</dbReference>
<gene>
    <name evidence="3" type="ORF">FOYG_08977</name>
</gene>
<dbReference type="Gene3D" id="3.30.300.30">
    <property type="match status" value="1"/>
</dbReference>
<dbReference type="Gene3D" id="3.40.50.12780">
    <property type="entry name" value="N-terminal domain of ligase-like"/>
    <property type="match status" value="1"/>
</dbReference>